<protein>
    <submittedName>
        <fullName evidence="1">Uncharacterized protein</fullName>
    </submittedName>
</protein>
<dbReference type="RefSeq" id="WP_009616149.1">
    <property type="nucleotide sequence ID" value="NZ_BDGS01000001.1"/>
</dbReference>
<reference evidence="1 2" key="1">
    <citation type="submission" date="2016-05" db="EMBL/GenBank/DDBJ databases">
        <title>Genome Sequence of Pseudomonas citronellolis Strain SJTE-3, an Estrogens and Persistent Organic Pollutants degradation strain.</title>
        <authorList>
            <person name="Liang R."/>
        </authorList>
    </citation>
    <scope>NUCLEOTIDE SEQUENCE [LARGE SCALE GENOMIC DNA]</scope>
    <source>
        <strain evidence="1 2">SJTE-3</strain>
    </source>
</reference>
<dbReference type="Proteomes" id="UP000077748">
    <property type="component" value="Chromosome"/>
</dbReference>
<dbReference type="STRING" id="53408.A9C11_25165"/>
<organism evidence="1 2">
    <name type="scientific">Pseudomonas citronellolis</name>
    <dbReference type="NCBI Taxonomy" id="53408"/>
    <lineage>
        <taxon>Bacteria</taxon>
        <taxon>Pseudomonadati</taxon>
        <taxon>Pseudomonadota</taxon>
        <taxon>Gammaproteobacteria</taxon>
        <taxon>Pseudomonadales</taxon>
        <taxon>Pseudomonadaceae</taxon>
        <taxon>Pseudomonas</taxon>
    </lineage>
</organism>
<dbReference type="AlphaFoldDB" id="A0A127MZ56"/>
<name>A0A127MZ56_9PSED</name>
<dbReference type="GeneID" id="72997986"/>
<dbReference type="EMBL" id="CP015878">
    <property type="protein sequence ID" value="ANI17068.1"/>
    <property type="molecule type" value="Genomic_DNA"/>
</dbReference>
<dbReference type="KEGG" id="pcq:PcP3B5_50090"/>
<proteinExistence type="predicted"/>
<accession>A0A127MZ56</accession>
<evidence type="ECO:0000313" key="2">
    <source>
        <dbReference type="Proteomes" id="UP000077748"/>
    </source>
</evidence>
<gene>
    <name evidence="1" type="ORF">A9C11_25165</name>
</gene>
<sequence length="76" mass="8209">MFLDPKNIHSSLMTTAYNNDMAAELLADYLKGLPVANPLSQHLIEGVVEALKETSLHMEEIAALIATGKLAISSSR</sequence>
<evidence type="ECO:0000313" key="1">
    <source>
        <dbReference type="EMBL" id="ANI17068.1"/>
    </source>
</evidence>